<name>A0A815X892_9BILA</name>
<evidence type="ECO:0000313" key="3">
    <source>
        <dbReference type="EMBL" id="CAF4415450.1"/>
    </source>
</evidence>
<evidence type="ECO:0000313" key="4">
    <source>
        <dbReference type="Proteomes" id="UP000663829"/>
    </source>
</evidence>
<dbReference type="GO" id="GO:0009100">
    <property type="term" value="P:glycoprotein metabolic process"/>
    <property type="evidence" value="ECO:0007669"/>
    <property type="project" value="UniProtKB-ARBA"/>
</dbReference>
<feature type="domain" description="LicD/FKTN/FKRP nucleotidyltransferase" evidence="1">
    <location>
        <begin position="39"/>
        <end position="82"/>
    </location>
</feature>
<organism evidence="2 4">
    <name type="scientific">Didymodactylos carnosus</name>
    <dbReference type="NCBI Taxonomy" id="1234261"/>
    <lineage>
        <taxon>Eukaryota</taxon>
        <taxon>Metazoa</taxon>
        <taxon>Spiralia</taxon>
        <taxon>Gnathifera</taxon>
        <taxon>Rotifera</taxon>
        <taxon>Eurotatoria</taxon>
        <taxon>Bdelloidea</taxon>
        <taxon>Philodinida</taxon>
        <taxon>Philodinidae</taxon>
        <taxon>Didymodactylos</taxon>
    </lineage>
</organism>
<gene>
    <name evidence="2" type="ORF">GPM918_LOCUS39389</name>
    <name evidence="3" type="ORF">SRO942_LOCUS40259</name>
</gene>
<keyword evidence="4" id="KW-1185">Reference proteome</keyword>
<dbReference type="InterPro" id="IPR007074">
    <property type="entry name" value="LicD/FKTN/FKRP_NTP_transf"/>
</dbReference>
<reference evidence="2" key="1">
    <citation type="submission" date="2021-02" db="EMBL/GenBank/DDBJ databases">
        <authorList>
            <person name="Nowell W R."/>
        </authorList>
    </citation>
    <scope>NUCLEOTIDE SEQUENCE</scope>
</reference>
<comment type="caution">
    <text evidence="2">The sequence shown here is derived from an EMBL/GenBank/DDBJ whole genome shotgun (WGS) entry which is preliminary data.</text>
</comment>
<dbReference type="Proteomes" id="UP000681722">
    <property type="component" value="Unassembled WGS sequence"/>
</dbReference>
<dbReference type="EMBL" id="CAJOBC010093223">
    <property type="protein sequence ID" value="CAF4415450.1"/>
    <property type="molecule type" value="Genomic_DNA"/>
</dbReference>
<evidence type="ECO:0000313" key="2">
    <source>
        <dbReference type="EMBL" id="CAF1554254.1"/>
    </source>
</evidence>
<dbReference type="PANTHER" id="PTHR43404:SF2">
    <property type="entry name" value="LIPOPOLYSACCHARIDE CHOLINEPHOSPHOTRANSFERASE LICD"/>
    <property type="match status" value="1"/>
</dbReference>
<dbReference type="EMBL" id="CAJNOQ010027523">
    <property type="protein sequence ID" value="CAF1554254.1"/>
    <property type="molecule type" value="Genomic_DNA"/>
</dbReference>
<protein>
    <recommendedName>
        <fullName evidence="1">LicD/FKTN/FKRP nucleotidyltransferase domain-containing protein</fullName>
    </recommendedName>
</protein>
<sequence length="87" mass="9424">MMAVALPTVTNEVLKITSQAMVDVIYDTLATMHDLLTGANINYTIFGGTMLGSKRHGGLIPWDDDADIAIEVKDEQKLLALTEAFAN</sequence>
<dbReference type="PANTHER" id="PTHR43404">
    <property type="entry name" value="LIPOPOLYSACCHARIDE CHOLINEPHOSPHOTRANSFERASE LICD"/>
    <property type="match status" value="1"/>
</dbReference>
<dbReference type="Pfam" id="PF04991">
    <property type="entry name" value="LicD"/>
    <property type="match status" value="1"/>
</dbReference>
<dbReference type="InterPro" id="IPR052942">
    <property type="entry name" value="LPS_cholinephosphotransferase"/>
</dbReference>
<dbReference type="AlphaFoldDB" id="A0A815X892"/>
<evidence type="ECO:0000259" key="1">
    <source>
        <dbReference type="Pfam" id="PF04991"/>
    </source>
</evidence>
<dbReference type="Proteomes" id="UP000663829">
    <property type="component" value="Unassembled WGS sequence"/>
</dbReference>
<accession>A0A815X892</accession>
<dbReference type="OrthoDB" id="419198at2759"/>
<proteinExistence type="predicted"/>